<protein>
    <submittedName>
        <fullName evidence="2">Uncharacterized protein</fullName>
    </submittedName>
</protein>
<proteinExistence type="predicted"/>
<feature type="transmembrane region" description="Helical" evidence="1">
    <location>
        <begin position="50"/>
        <end position="71"/>
    </location>
</feature>
<feature type="transmembrane region" description="Helical" evidence="1">
    <location>
        <begin position="16"/>
        <end position="38"/>
    </location>
</feature>
<dbReference type="EMBL" id="LC534415">
    <property type="protein sequence ID" value="BCB67491.1"/>
    <property type="molecule type" value="Genomic_DNA"/>
</dbReference>
<organism evidence="2">
    <name type="scientific">Lymphocystis disease virus 2</name>
    <dbReference type="NCBI Taxonomy" id="159183"/>
    <lineage>
        <taxon>Viruses</taxon>
        <taxon>Varidnaviria</taxon>
        <taxon>Bamfordvirae</taxon>
        <taxon>Nucleocytoviricota</taxon>
        <taxon>Megaviricetes</taxon>
        <taxon>Pimascovirales</taxon>
        <taxon>Pimascovirales incertae sedis</taxon>
        <taxon>Iridoviridae</taxon>
        <taxon>Alphairidovirinae</taxon>
        <taxon>Lymphocystivirus</taxon>
        <taxon>Lymphocystivirus paralichthys1</taxon>
    </lineage>
</organism>
<accession>A0A6F8X1T5</accession>
<evidence type="ECO:0000313" key="2">
    <source>
        <dbReference type="EMBL" id="BCB67491.1"/>
    </source>
</evidence>
<keyword evidence="1" id="KW-1133">Transmembrane helix</keyword>
<name>A0A6F8X1T5_9VIRU</name>
<evidence type="ECO:0000256" key="1">
    <source>
        <dbReference type="SAM" id="Phobius"/>
    </source>
</evidence>
<keyword evidence="1" id="KW-0472">Membrane</keyword>
<feature type="transmembrane region" description="Helical" evidence="1">
    <location>
        <begin position="101"/>
        <end position="129"/>
    </location>
</feature>
<sequence>MLTIVLIGWMMYEKPLPVFICILIISTCFILNSCYNIYAVHPIKKCKLSISLVSIWTLFFGYVFLSIYIMLTSYDIIDKFQHILLFREICKNCNKEMLIKYVLFIVLNTFNIFLALQIIFSTVIVSIAYNTQRSFRLTNIIA</sequence>
<keyword evidence="1" id="KW-0812">Transmembrane</keyword>
<dbReference type="Proteomes" id="UP000501113">
    <property type="component" value="Segment"/>
</dbReference>
<reference evidence="2" key="1">
    <citation type="journal article" date="2021" name="Microbiol. Resour. Announc.">
        <title>Genome Sequence of Lymphocystis Disease Virus 2 LCDV-JP_Oita_2018, Isolated from a Diseased Japanese Flounder (Paralichthys olivaceus) in Japan.</title>
        <authorList>
            <person name="Kawato S."/>
            <person name="Nozaki R."/>
            <person name="Hirono I."/>
            <person name="Kondo H."/>
        </authorList>
    </citation>
    <scope>NUCLEOTIDE SEQUENCE</scope>
    <source>
        <strain evidence="2">LCDV-JP_Oita_2018</strain>
    </source>
</reference>